<keyword evidence="1" id="KW-0472">Membrane</keyword>
<evidence type="ECO:0000256" key="1">
    <source>
        <dbReference type="SAM" id="Phobius"/>
    </source>
</evidence>
<name>A0A099KXW4_COLPS</name>
<feature type="transmembrane region" description="Helical" evidence="1">
    <location>
        <begin position="7"/>
        <end position="25"/>
    </location>
</feature>
<reference evidence="2 3" key="1">
    <citation type="submission" date="2014-08" db="EMBL/GenBank/DDBJ databases">
        <title>Genomic and Phenotypic Diversity of Colwellia psychrerythraea strains from Disparate Marine Basins.</title>
        <authorList>
            <person name="Techtmann S.M."/>
            <person name="Stelling S.C."/>
            <person name="Utturkar S.M."/>
            <person name="Alshibli N."/>
            <person name="Harris A."/>
            <person name="Brown S.D."/>
            <person name="Hazen T.C."/>
        </authorList>
    </citation>
    <scope>NUCLEOTIDE SEQUENCE [LARGE SCALE GENOMIC DNA]</scope>
    <source>
        <strain evidence="2 3">ND2E</strain>
    </source>
</reference>
<sequence>MKYISTYFTSFAIVLFSIAIFNWFIDPFGMFWSPQIERINLIKPEAGKRSRITKAYQVNEIKPDILIVGNSRVEMGLSPNNKNFDGKVVYNQGMPGAGVAMQVDYALDAIANNDTIEQLFVSVDFLDFLLNEKQVLDFKTKNNHHAQTNYDFRLISQDKSNLANIDRLKEKLMMIFSLDAFSASINTIFQQKSLTSSLNPLGFNSALSYVSIMNSEGIKPLFKQKLDEISARLTGKSWVIKVQDTAPYSPTFAHLGRLAKVAKEKKIQITFFINPYHFSYLHTISDNNQWHNFQVWKKTLVSYLSAMQGDEFILWDFSGASDFVNEIVPIATPKQQMQWFWEPAHYKKELGDKLLARLFLRAENSNVHFGVRLTRGNIEGLLEKDKASLKKHLIQWKKLQTLTE</sequence>
<dbReference type="EMBL" id="JQED01000005">
    <property type="protein sequence ID" value="KGJ94692.1"/>
    <property type="molecule type" value="Genomic_DNA"/>
</dbReference>
<organism evidence="2 3">
    <name type="scientific">Colwellia psychrerythraea</name>
    <name type="common">Vibrio psychroerythus</name>
    <dbReference type="NCBI Taxonomy" id="28229"/>
    <lineage>
        <taxon>Bacteria</taxon>
        <taxon>Pseudomonadati</taxon>
        <taxon>Pseudomonadota</taxon>
        <taxon>Gammaproteobacteria</taxon>
        <taxon>Alteromonadales</taxon>
        <taxon>Colwelliaceae</taxon>
        <taxon>Colwellia</taxon>
    </lineage>
</organism>
<evidence type="ECO:0000313" key="3">
    <source>
        <dbReference type="Proteomes" id="UP000029843"/>
    </source>
</evidence>
<accession>A0A099KXW4</accession>
<dbReference type="Proteomes" id="UP000029843">
    <property type="component" value="Unassembled WGS sequence"/>
</dbReference>
<protein>
    <submittedName>
        <fullName evidence="2">Uncharacterized protein</fullName>
    </submittedName>
</protein>
<gene>
    <name evidence="2" type="ORF">ND2E_1881</name>
</gene>
<keyword evidence="1" id="KW-1133">Transmembrane helix</keyword>
<dbReference type="RefSeq" id="WP_033092611.1">
    <property type="nucleotide sequence ID" value="NZ_JQED01000005.1"/>
</dbReference>
<evidence type="ECO:0000313" key="2">
    <source>
        <dbReference type="EMBL" id="KGJ94692.1"/>
    </source>
</evidence>
<comment type="caution">
    <text evidence="2">The sequence shown here is derived from an EMBL/GenBank/DDBJ whole genome shotgun (WGS) entry which is preliminary data.</text>
</comment>
<dbReference type="PATRIC" id="fig|28229.4.peg.900"/>
<dbReference type="OrthoDB" id="7324894at2"/>
<dbReference type="AlphaFoldDB" id="A0A099KXW4"/>
<keyword evidence="1" id="KW-0812">Transmembrane</keyword>
<proteinExistence type="predicted"/>